<dbReference type="GO" id="GO:0030247">
    <property type="term" value="F:polysaccharide binding"/>
    <property type="evidence" value="ECO:0007669"/>
    <property type="project" value="InterPro"/>
</dbReference>
<dbReference type="InterPro" id="IPR046948">
    <property type="entry name" value="ATL20-22-like"/>
</dbReference>
<evidence type="ECO:0000256" key="6">
    <source>
        <dbReference type="ARBA" id="ARBA00022692"/>
    </source>
</evidence>
<organism evidence="17 18">
    <name type="scientific">Panicum miliaceum</name>
    <name type="common">Proso millet</name>
    <name type="synonym">Broomcorn millet</name>
    <dbReference type="NCBI Taxonomy" id="4540"/>
    <lineage>
        <taxon>Eukaryota</taxon>
        <taxon>Viridiplantae</taxon>
        <taxon>Streptophyta</taxon>
        <taxon>Embryophyta</taxon>
        <taxon>Tracheophyta</taxon>
        <taxon>Spermatophyta</taxon>
        <taxon>Magnoliopsida</taxon>
        <taxon>Liliopsida</taxon>
        <taxon>Poales</taxon>
        <taxon>Poaceae</taxon>
        <taxon>PACMAD clade</taxon>
        <taxon>Panicoideae</taxon>
        <taxon>Panicodae</taxon>
        <taxon>Paniceae</taxon>
        <taxon>Panicinae</taxon>
        <taxon>Panicum</taxon>
        <taxon>Panicum sect. Panicum</taxon>
    </lineage>
</organism>
<dbReference type="GO" id="GO:0008270">
    <property type="term" value="F:zinc ion binding"/>
    <property type="evidence" value="ECO:0007669"/>
    <property type="project" value="UniProtKB-KW"/>
</dbReference>
<evidence type="ECO:0000256" key="4">
    <source>
        <dbReference type="ARBA" id="ARBA00012483"/>
    </source>
</evidence>
<proteinExistence type="inferred from homology"/>
<dbReference type="PANTHER" id="PTHR46279">
    <property type="entry name" value="RING/U-BOX SUPERFAMILY PROTEIN"/>
    <property type="match status" value="1"/>
</dbReference>
<feature type="transmembrane region" description="Helical" evidence="15">
    <location>
        <begin position="276"/>
        <end position="301"/>
    </location>
</feature>
<keyword evidence="11" id="KW-0862">Zinc</keyword>
<evidence type="ECO:0000256" key="3">
    <source>
        <dbReference type="ARBA" id="ARBA00004906"/>
    </source>
</evidence>
<accession>A0A3L6R2T4</accession>
<evidence type="ECO:0000256" key="10">
    <source>
        <dbReference type="ARBA" id="ARBA00022786"/>
    </source>
</evidence>
<evidence type="ECO:0000256" key="1">
    <source>
        <dbReference type="ARBA" id="ARBA00000900"/>
    </source>
</evidence>
<keyword evidence="12 15" id="KW-1133">Transmembrane helix</keyword>
<dbReference type="EMBL" id="PQIB02000010">
    <property type="protein sequence ID" value="RLM93420.1"/>
    <property type="molecule type" value="Genomic_DNA"/>
</dbReference>
<keyword evidence="18" id="KW-1185">Reference proteome</keyword>
<dbReference type="GO" id="GO:0061630">
    <property type="term" value="F:ubiquitin protein ligase activity"/>
    <property type="evidence" value="ECO:0007669"/>
    <property type="project" value="UniProtKB-EC"/>
</dbReference>
<evidence type="ECO:0000313" key="17">
    <source>
        <dbReference type="EMBL" id="RLM93420.1"/>
    </source>
</evidence>
<dbReference type="Gene3D" id="3.30.200.20">
    <property type="entry name" value="Phosphorylase Kinase, domain 1"/>
    <property type="match status" value="1"/>
</dbReference>
<sequence length="428" mass="47616">MKQQRSRCPFLSHKLLAVLISMVVLAVMLIGFLTGALVLSVLNYGITMATASSDENFFQNCPTSNCREGGPEIRFPFRLETSPPSCGAPGMKLRCSKQEDTILVHPNLGLCKVIAIEYRYGLIDVIPLAASKCPLQKIISTNLSTEVYRPYGDSATLVSCSTEFRPRNQDGVVGPISCLSNTSQFPYLVSSFQNVDVLLLDCMVVSNDIRIPYVLNNEPFNETGKVTIAFGKTMFRWSVPNKTNVCQDCLIGGRPCGFRSETRQAFCKKHRSHVKVITATSSVAMILVASVIVAAALYLALKSKYNEEIHLKVEMFLNTCSTSKPTRYTSSEVKKITRRFNNKLGQGGFGSVYKEWVYEKIITGQELELSREITQGEKDIMRKLAIVALWCIQWNPVNRPSMTKVVNMLTDSLQSLKLPPKPFVSSFG</sequence>
<dbReference type="GO" id="GO:0016020">
    <property type="term" value="C:membrane"/>
    <property type="evidence" value="ECO:0007669"/>
    <property type="project" value="UniProtKB-SubCell"/>
</dbReference>
<evidence type="ECO:0000256" key="5">
    <source>
        <dbReference type="ARBA" id="ARBA00022679"/>
    </source>
</evidence>
<dbReference type="STRING" id="4540.A0A3L6R2T4"/>
<keyword evidence="13 15" id="KW-0472">Membrane</keyword>
<feature type="transmembrane region" description="Helical" evidence="15">
    <location>
        <begin position="15"/>
        <end position="42"/>
    </location>
</feature>
<dbReference type="OrthoDB" id="686687at2759"/>
<comment type="catalytic activity">
    <reaction evidence="1">
        <text>S-ubiquitinyl-[E2 ubiquitin-conjugating enzyme]-L-cysteine + [acceptor protein]-L-lysine = [E2 ubiquitin-conjugating enzyme]-L-cysteine + N(6)-ubiquitinyl-[acceptor protein]-L-lysine.</text>
        <dbReference type="EC" id="2.3.2.27"/>
    </reaction>
</comment>
<dbReference type="GO" id="GO:0016301">
    <property type="term" value="F:kinase activity"/>
    <property type="evidence" value="ECO:0007669"/>
    <property type="project" value="UniProtKB-KW"/>
</dbReference>
<evidence type="ECO:0000256" key="11">
    <source>
        <dbReference type="ARBA" id="ARBA00022833"/>
    </source>
</evidence>
<dbReference type="EC" id="2.3.2.27" evidence="4"/>
<reference evidence="18" key="1">
    <citation type="journal article" date="2019" name="Nat. Commun.">
        <title>The genome of broomcorn millet.</title>
        <authorList>
            <person name="Zou C."/>
            <person name="Miki D."/>
            <person name="Li D."/>
            <person name="Tang Q."/>
            <person name="Xiao L."/>
            <person name="Rajput S."/>
            <person name="Deng P."/>
            <person name="Jia W."/>
            <person name="Huang R."/>
            <person name="Zhang M."/>
            <person name="Sun Y."/>
            <person name="Hu J."/>
            <person name="Fu X."/>
            <person name="Schnable P.S."/>
            <person name="Li F."/>
            <person name="Zhang H."/>
            <person name="Feng B."/>
            <person name="Zhu X."/>
            <person name="Liu R."/>
            <person name="Schnable J.C."/>
            <person name="Zhu J.-K."/>
            <person name="Zhang H."/>
        </authorList>
    </citation>
    <scope>NUCLEOTIDE SEQUENCE [LARGE SCALE GENOMIC DNA]</scope>
</reference>
<keyword evidence="6 15" id="KW-0812">Transmembrane</keyword>
<evidence type="ECO:0000313" key="18">
    <source>
        <dbReference type="Proteomes" id="UP000275267"/>
    </source>
</evidence>
<dbReference type="InterPro" id="IPR025287">
    <property type="entry name" value="WAK_GUB"/>
</dbReference>
<keyword evidence="8" id="KW-0732">Signal</keyword>
<keyword evidence="9" id="KW-0863">Zinc-finger</keyword>
<evidence type="ECO:0000259" key="16">
    <source>
        <dbReference type="Pfam" id="PF13947"/>
    </source>
</evidence>
<protein>
    <recommendedName>
        <fullName evidence="4">RING-type E3 ubiquitin transferase</fullName>
        <ecNumber evidence="4">2.3.2.27</ecNumber>
    </recommendedName>
</protein>
<comment type="similarity">
    <text evidence="14">Belongs to the RING-type zinc finger family. ATL subfamily.</text>
</comment>
<evidence type="ECO:0000256" key="8">
    <source>
        <dbReference type="ARBA" id="ARBA00022729"/>
    </source>
</evidence>
<comment type="caution">
    <text evidence="17">The sequence shown here is derived from an EMBL/GenBank/DDBJ whole genome shotgun (WGS) entry which is preliminary data.</text>
</comment>
<evidence type="ECO:0000256" key="15">
    <source>
        <dbReference type="SAM" id="Phobius"/>
    </source>
</evidence>
<gene>
    <name evidence="17" type="ORF">C2845_PM08G07080</name>
</gene>
<evidence type="ECO:0000256" key="14">
    <source>
        <dbReference type="ARBA" id="ARBA00024209"/>
    </source>
</evidence>
<evidence type="ECO:0000256" key="13">
    <source>
        <dbReference type="ARBA" id="ARBA00023136"/>
    </source>
</evidence>
<comment type="pathway">
    <text evidence="3">Protein modification; protein ubiquitination.</text>
</comment>
<name>A0A3L6R2T4_PANMI</name>
<evidence type="ECO:0000256" key="7">
    <source>
        <dbReference type="ARBA" id="ARBA00022723"/>
    </source>
</evidence>
<evidence type="ECO:0000256" key="9">
    <source>
        <dbReference type="ARBA" id="ARBA00022771"/>
    </source>
</evidence>
<evidence type="ECO:0000256" key="12">
    <source>
        <dbReference type="ARBA" id="ARBA00022989"/>
    </source>
</evidence>
<keyword evidence="7" id="KW-0479">Metal-binding</keyword>
<dbReference type="PANTHER" id="PTHR46279:SF9">
    <property type="entry name" value="OS01G0116300 PROTEIN"/>
    <property type="match status" value="1"/>
</dbReference>
<feature type="domain" description="Wall-associated receptor kinase galacturonan-binding" evidence="16">
    <location>
        <begin position="61"/>
        <end position="123"/>
    </location>
</feature>
<keyword evidence="10" id="KW-0833">Ubl conjugation pathway</keyword>
<dbReference type="Proteomes" id="UP000275267">
    <property type="component" value="Unassembled WGS sequence"/>
</dbReference>
<evidence type="ECO:0000256" key="2">
    <source>
        <dbReference type="ARBA" id="ARBA00004167"/>
    </source>
</evidence>
<comment type="subcellular location">
    <subcellularLocation>
        <location evidence="2">Membrane</location>
        <topology evidence="2">Single-pass membrane protein</topology>
    </subcellularLocation>
</comment>
<dbReference type="AlphaFoldDB" id="A0A3L6R2T4"/>
<keyword evidence="5" id="KW-0808">Transferase</keyword>
<dbReference type="Pfam" id="PF13947">
    <property type="entry name" value="GUB_WAK_bind"/>
    <property type="match status" value="1"/>
</dbReference>